<dbReference type="PANTHER" id="PTHR45586:SF1">
    <property type="entry name" value="LIPOPOLYSACCHARIDE ASSEMBLY PROTEIN B"/>
    <property type="match status" value="1"/>
</dbReference>
<organism evidence="4 5">
    <name type="scientific">Kiritimatiella glycovorans</name>
    <dbReference type="NCBI Taxonomy" id="1307763"/>
    <lineage>
        <taxon>Bacteria</taxon>
        <taxon>Pseudomonadati</taxon>
        <taxon>Kiritimatiellota</taxon>
        <taxon>Kiritimatiellia</taxon>
        <taxon>Kiritimatiellales</taxon>
        <taxon>Kiritimatiellaceae</taxon>
        <taxon>Kiritimatiella</taxon>
    </lineage>
</organism>
<evidence type="ECO:0000256" key="1">
    <source>
        <dbReference type="ARBA" id="ARBA00022737"/>
    </source>
</evidence>
<keyword evidence="2 3" id="KW-0802">TPR repeat</keyword>
<dbReference type="RefSeq" id="WP_052882802.1">
    <property type="nucleotide sequence ID" value="NZ_CP010904.1"/>
</dbReference>
<dbReference type="InterPro" id="IPR051012">
    <property type="entry name" value="CellSynth/LPSAsmb/PSIAsmb"/>
</dbReference>
<dbReference type="AlphaFoldDB" id="A0A0G3EGW2"/>
<accession>A0A0G3EGW2</accession>
<reference evidence="4 5" key="2">
    <citation type="journal article" date="2016" name="ISME J.">
        <title>Characterization of the first cultured representative of Verrucomicrobia subdivision 5 indicates the proposal of a novel phylum.</title>
        <authorList>
            <person name="Spring S."/>
            <person name="Bunk B."/>
            <person name="Sproer C."/>
            <person name="Schumann P."/>
            <person name="Rohde M."/>
            <person name="Tindall B.J."/>
            <person name="Klenk H.P."/>
        </authorList>
    </citation>
    <scope>NUCLEOTIDE SEQUENCE [LARGE SCALE GENOMIC DNA]</scope>
    <source>
        <strain evidence="4 5">L21-Fru-AB</strain>
    </source>
</reference>
<dbReference type="Proteomes" id="UP000035268">
    <property type="component" value="Chromosome"/>
</dbReference>
<dbReference type="InterPro" id="IPR019734">
    <property type="entry name" value="TPR_rpt"/>
</dbReference>
<evidence type="ECO:0000313" key="5">
    <source>
        <dbReference type="Proteomes" id="UP000035268"/>
    </source>
</evidence>
<dbReference type="Pfam" id="PF13181">
    <property type="entry name" value="TPR_8"/>
    <property type="match status" value="1"/>
</dbReference>
<dbReference type="STRING" id="1307763.L21SP4_02367"/>
<evidence type="ECO:0000256" key="2">
    <source>
        <dbReference type="ARBA" id="ARBA00022803"/>
    </source>
</evidence>
<feature type="repeat" description="TPR" evidence="3">
    <location>
        <begin position="145"/>
        <end position="178"/>
    </location>
</feature>
<dbReference type="InterPro" id="IPR011990">
    <property type="entry name" value="TPR-like_helical_dom_sf"/>
</dbReference>
<name>A0A0G3EGW2_9BACT</name>
<dbReference type="Pfam" id="PF13432">
    <property type="entry name" value="TPR_16"/>
    <property type="match status" value="2"/>
</dbReference>
<keyword evidence="1" id="KW-0677">Repeat</keyword>
<protein>
    <submittedName>
        <fullName evidence="4">Tetratricopeptide domain protein</fullName>
    </submittedName>
</protein>
<sequence>MAEVKMEDAPKRVRDMVDKGMVAAERGNYDYAIDMFMMALDMEPRLLTARRYLRAAVIRKNEDASESPILQAVEVIKGLPDIAVALLKMKKDPQESLKRSEKLLARAPFNMMFVNLTIRASRAADLPEAAIQLLEVIQEHRADQPAVVEQLTELYRDVNNTEKAREYAQKLVQLKPNDGKAIKMLKDVSALETMSRGGWEGAGSYRDVMKDQDEAKELEQEGAAVKSEKSLDALIQSNQEKIRKEPENINYRRGLADLLVRAQRFDEALDTIKEAQRLSGGADPQLDRIYADTMLKKFDSEIEQREANGDREGVEQKKQEKAEFRITNARERVRRYPNDLQFKYELGTLLFERGEFNDAIQQFQQAQRNPQRRLRALYYMGMCFRAKEQYDIARQQFEKAASETPTMDETKKDILYELGNVCELMGDKDKAAENFKAIYSVDIGYRDVAEKIENTYKNA</sequence>
<keyword evidence="5" id="KW-1185">Reference proteome</keyword>
<dbReference type="KEGG" id="vbl:L21SP4_02367"/>
<reference evidence="5" key="1">
    <citation type="submission" date="2015-02" db="EMBL/GenBank/DDBJ databases">
        <title>Description and complete genome sequence of the first cultured representative of the subdivision 5 of the Verrucomicrobia phylum.</title>
        <authorList>
            <person name="Spring S."/>
            <person name="Bunk B."/>
            <person name="Sproer C."/>
            <person name="Klenk H.-P."/>
        </authorList>
    </citation>
    <scope>NUCLEOTIDE SEQUENCE [LARGE SCALE GENOMIC DNA]</scope>
    <source>
        <strain evidence="5">L21-Fru-AB</strain>
    </source>
</reference>
<feature type="repeat" description="TPR" evidence="3">
    <location>
        <begin position="13"/>
        <end position="46"/>
    </location>
</feature>
<dbReference type="PANTHER" id="PTHR45586">
    <property type="entry name" value="TPR REPEAT-CONTAINING PROTEIN PA4667"/>
    <property type="match status" value="1"/>
</dbReference>
<dbReference type="PROSITE" id="PS50005">
    <property type="entry name" value="TPR"/>
    <property type="match status" value="4"/>
</dbReference>
<proteinExistence type="predicted"/>
<dbReference type="SMART" id="SM00028">
    <property type="entry name" value="TPR"/>
    <property type="match status" value="6"/>
</dbReference>
<dbReference type="Gene3D" id="1.25.40.10">
    <property type="entry name" value="Tetratricopeptide repeat domain"/>
    <property type="match status" value="2"/>
</dbReference>
<feature type="repeat" description="TPR" evidence="3">
    <location>
        <begin position="340"/>
        <end position="373"/>
    </location>
</feature>
<evidence type="ECO:0000313" key="4">
    <source>
        <dbReference type="EMBL" id="AKJ65593.1"/>
    </source>
</evidence>
<dbReference type="OrthoDB" id="9788637at2"/>
<dbReference type="SUPFAM" id="SSF48452">
    <property type="entry name" value="TPR-like"/>
    <property type="match status" value="2"/>
</dbReference>
<gene>
    <name evidence="4" type="ORF">L21SP4_02367</name>
</gene>
<evidence type="ECO:0000256" key="3">
    <source>
        <dbReference type="PROSITE-ProRule" id="PRU00339"/>
    </source>
</evidence>
<feature type="repeat" description="TPR" evidence="3">
    <location>
        <begin position="374"/>
        <end position="407"/>
    </location>
</feature>
<dbReference type="EMBL" id="CP010904">
    <property type="protein sequence ID" value="AKJ65593.1"/>
    <property type="molecule type" value="Genomic_DNA"/>
</dbReference>